<keyword evidence="6" id="KW-1185">Reference proteome</keyword>
<dbReference type="FunFam" id="1.10.340.70:FF:000003">
    <property type="entry name" value="Protein CBG25708"/>
    <property type="match status" value="1"/>
</dbReference>
<protein>
    <recommendedName>
        <fullName evidence="4">CCHC-type domain-containing protein</fullName>
    </recommendedName>
</protein>
<reference evidence="5" key="1">
    <citation type="submission" date="2021-03" db="EMBL/GenBank/DDBJ databases">
        <authorList>
            <person name="Bekaert M."/>
        </authorList>
    </citation>
    <scope>NUCLEOTIDE SEQUENCE</scope>
</reference>
<organism evidence="5 6">
    <name type="scientific">Mytilus edulis</name>
    <name type="common">Blue mussel</name>
    <dbReference type="NCBI Taxonomy" id="6550"/>
    <lineage>
        <taxon>Eukaryota</taxon>
        <taxon>Metazoa</taxon>
        <taxon>Spiralia</taxon>
        <taxon>Lophotrochozoa</taxon>
        <taxon>Mollusca</taxon>
        <taxon>Bivalvia</taxon>
        <taxon>Autobranchia</taxon>
        <taxon>Pteriomorphia</taxon>
        <taxon>Mytilida</taxon>
        <taxon>Mytiloidea</taxon>
        <taxon>Mytilidae</taxon>
        <taxon>Mytilinae</taxon>
        <taxon>Mytilus</taxon>
    </lineage>
</organism>
<feature type="domain" description="CCHC-type" evidence="4">
    <location>
        <begin position="256"/>
        <end position="271"/>
    </location>
</feature>
<dbReference type="EMBL" id="CAJPWZ010002549">
    <property type="protein sequence ID" value="CAG2240130.1"/>
    <property type="molecule type" value="Genomic_DNA"/>
</dbReference>
<sequence length="1357" mass="156081">MDLESGNYCLDILFGERDYEIIMAKLLDLPTVQSFDCNGEQSSLSQRWTKWKKSFEYYMTASGVSEGAQKRALLLHLIGQDAQDIFETFTETGDSFEDAVAKFDQYFLPKKNQPVERHVFRKCKQNENESIDNYVTRLKNLAKTCDFGIMLNDAIRDQVVDMCYSAKLRRRLLREKDLTLEKVQDIARASEAADQHSAQFEEVHINRVQVKRDFNPARHQRHDYNNHSKRKDIECHRCGRTGHIARECTIAMDKTCHKCGKKGHFAKKCKSKKTTKEQGTFYKKEKVRYMEEESSDDSEEYVFAIDRSSEKRITLKIGDVVIPFLVDSGATCNIINSEIMSKLKKCGVNKIPIQKQLYAYGAINPLMINSKIRSDITCEESRKCVKADFMVIEGNHTPLLGRSTASELGILLIGPSVNMINTQGDIRLSQVRDETTGRNIAEEYAYFVAKNAVPNAMTFKMIKDSAHLDKDIKQILNGKISKSNNLFRFREELSVIDGVLLKGSRIVIPDKLRKQTLQLAHEGHQGIVKTKLRLREKVWWPGIDQDAENLVKSCRACQVVGPVPKQEPIKRTQLPDGPWQDLCADLMGPFPTGEYVKIRTKLPEINAENEKDDADTRRKDFEMKEKGKIYADQKRKTRESDIDVGDIVLQKQTKTNKLSTTFEHDPYYVVKREGSRLTLKNNEGTISQRNSSFVKKFNGQINEEETLVNENIDTNIEETNENEHTDPEVNLREDSLIPSRPKRIEKKTDESSSKERRHSFEDTSPRKHQTRSKGKKRSTPEAKRQRSEEPPLAFSNVKIEEGASKGNNSVDSSPDSEKSAWINVEIKPPSANLQESSTKWLVQINHKTHAYFCVQFLSSPFWKKQNDISKYKLPRLPKQPTGKALHAQYEDANSGDLYMPGAKMTAFRVRSTERFLSWIKTFAYRYHLQLGELSDHTCIWVDKVNNDTGPIVEIFIQIFQGTEQETKIESNKLLTFHLYPTTFVITVQGNLHSVWAENEFKYMKSIVDANCIVPSENLLTHDLDSSDNNYLQFVTMLESKNDVSQTNLKVASSPRIIVPKSQSKIHTDNESICFSIQKMEEKICSMSTSLDSNLDNMNSKIEKLSKCEQLIQDLTLKSDNQPADVEQRLEVLENKIFDYINSKLIEIKQEIKTYPKIEEKVFEFENNQSAALEQRLNVLENKIVDYVNLKVTEIKQETKTYSEIEEKVLEFENKFEKFQDKCEHATLVQPKEKQPESQFSQNNYSQLISENQFLRSENMTLKSNLKMLEEKIQSLMEHKRQDVIPQVSTSNSFSLLADHNNNISNDEEETELKAPISNQPHCEIRFVMDSHGNGIDPKRIYKNKDAELIILGKGENP</sequence>
<dbReference type="Pfam" id="PF00098">
    <property type="entry name" value="zf-CCHC"/>
    <property type="match status" value="2"/>
</dbReference>
<feature type="coiled-coil region" evidence="2">
    <location>
        <begin position="1162"/>
        <end position="1221"/>
    </location>
</feature>
<evidence type="ECO:0000256" key="1">
    <source>
        <dbReference type="PROSITE-ProRule" id="PRU00047"/>
    </source>
</evidence>
<evidence type="ECO:0000256" key="3">
    <source>
        <dbReference type="SAM" id="MobiDB-lite"/>
    </source>
</evidence>
<keyword evidence="2" id="KW-0175">Coiled coil</keyword>
<dbReference type="GO" id="GO:0006508">
    <property type="term" value="P:proteolysis"/>
    <property type="evidence" value="ECO:0007669"/>
    <property type="project" value="InterPro"/>
</dbReference>
<dbReference type="Pfam" id="PF17921">
    <property type="entry name" value="Integrase_H2C2"/>
    <property type="match status" value="1"/>
</dbReference>
<dbReference type="Proteomes" id="UP000683360">
    <property type="component" value="Unassembled WGS sequence"/>
</dbReference>
<keyword evidence="1" id="KW-0862">Zinc</keyword>
<dbReference type="Gene3D" id="1.10.340.70">
    <property type="match status" value="1"/>
</dbReference>
<dbReference type="SUPFAM" id="SSF50630">
    <property type="entry name" value="Acid proteases"/>
    <property type="match status" value="1"/>
</dbReference>
<name>A0A8S3U2E8_MYTED</name>
<evidence type="ECO:0000313" key="5">
    <source>
        <dbReference type="EMBL" id="CAG2240130.1"/>
    </source>
</evidence>
<dbReference type="GO" id="GO:0003676">
    <property type="term" value="F:nucleic acid binding"/>
    <property type="evidence" value="ECO:0007669"/>
    <property type="project" value="InterPro"/>
</dbReference>
<proteinExistence type="predicted"/>
<feature type="domain" description="CCHC-type" evidence="4">
    <location>
        <begin position="235"/>
        <end position="248"/>
    </location>
</feature>
<evidence type="ECO:0000256" key="2">
    <source>
        <dbReference type="SAM" id="Coils"/>
    </source>
</evidence>
<dbReference type="InterPro" id="IPR001969">
    <property type="entry name" value="Aspartic_peptidase_AS"/>
</dbReference>
<dbReference type="Gene3D" id="4.10.60.10">
    <property type="entry name" value="Zinc finger, CCHC-type"/>
    <property type="match status" value="1"/>
</dbReference>
<dbReference type="CDD" id="cd00303">
    <property type="entry name" value="retropepsin_like"/>
    <property type="match status" value="1"/>
</dbReference>
<dbReference type="SUPFAM" id="SSF57756">
    <property type="entry name" value="Retrovirus zinc finger-like domains"/>
    <property type="match status" value="1"/>
</dbReference>
<feature type="compositionally biased region" description="Basic and acidic residues" evidence="3">
    <location>
        <begin position="746"/>
        <end position="765"/>
    </location>
</feature>
<dbReference type="PANTHER" id="PTHR37984:SF11">
    <property type="entry name" value="INTEGRASE CATALYTIC DOMAIN-CONTAINING PROTEIN"/>
    <property type="match status" value="1"/>
</dbReference>
<dbReference type="Gene3D" id="2.40.70.10">
    <property type="entry name" value="Acid Proteases"/>
    <property type="match status" value="1"/>
</dbReference>
<dbReference type="InterPro" id="IPR036875">
    <property type="entry name" value="Znf_CCHC_sf"/>
</dbReference>
<dbReference type="PROSITE" id="PS50158">
    <property type="entry name" value="ZF_CCHC"/>
    <property type="match status" value="2"/>
</dbReference>
<feature type="coiled-coil region" evidence="2">
    <location>
        <begin position="1251"/>
        <end position="1278"/>
    </location>
</feature>
<accession>A0A8S3U2E8</accession>
<comment type="caution">
    <text evidence="5">The sequence shown here is derived from an EMBL/GenBank/DDBJ whole genome shotgun (WGS) entry which is preliminary data.</text>
</comment>
<dbReference type="PROSITE" id="PS00141">
    <property type="entry name" value="ASP_PROTEASE"/>
    <property type="match status" value="1"/>
</dbReference>
<feature type="compositionally biased region" description="Basic residues" evidence="3">
    <location>
        <begin position="766"/>
        <end position="777"/>
    </location>
</feature>
<dbReference type="SMART" id="SM00343">
    <property type="entry name" value="ZnF_C2HC"/>
    <property type="match status" value="2"/>
</dbReference>
<keyword evidence="1" id="KW-0863">Zinc-finger</keyword>
<dbReference type="PANTHER" id="PTHR37984">
    <property type="entry name" value="PROTEIN CBG26694"/>
    <property type="match status" value="1"/>
</dbReference>
<gene>
    <name evidence="5" type="ORF">MEDL_52450</name>
</gene>
<keyword evidence="1" id="KW-0479">Metal-binding</keyword>
<dbReference type="OrthoDB" id="10068383at2759"/>
<dbReference type="GO" id="GO:0008270">
    <property type="term" value="F:zinc ion binding"/>
    <property type="evidence" value="ECO:0007669"/>
    <property type="project" value="UniProtKB-KW"/>
</dbReference>
<evidence type="ECO:0000313" key="6">
    <source>
        <dbReference type="Proteomes" id="UP000683360"/>
    </source>
</evidence>
<dbReference type="InterPro" id="IPR001878">
    <property type="entry name" value="Znf_CCHC"/>
</dbReference>
<evidence type="ECO:0000259" key="4">
    <source>
        <dbReference type="PROSITE" id="PS50158"/>
    </source>
</evidence>
<dbReference type="InterPro" id="IPR050951">
    <property type="entry name" value="Retrovirus_Pol_polyprotein"/>
</dbReference>
<feature type="compositionally biased region" description="Basic and acidic residues" evidence="3">
    <location>
        <begin position="778"/>
        <end position="789"/>
    </location>
</feature>
<feature type="compositionally biased region" description="Basic and acidic residues" evidence="3">
    <location>
        <begin position="721"/>
        <end position="735"/>
    </location>
</feature>
<dbReference type="InterPro" id="IPR021109">
    <property type="entry name" value="Peptidase_aspartic_dom_sf"/>
</dbReference>
<dbReference type="GO" id="GO:0004190">
    <property type="term" value="F:aspartic-type endopeptidase activity"/>
    <property type="evidence" value="ECO:0007669"/>
    <property type="project" value="InterPro"/>
</dbReference>
<feature type="region of interest" description="Disordered" evidence="3">
    <location>
        <begin position="718"/>
        <end position="816"/>
    </location>
</feature>
<dbReference type="InterPro" id="IPR041588">
    <property type="entry name" value="Integrase_H2C2"/>
</dbReference>